<protein>
    <submittedName>
        <fullName evidence="7">Yip1 domain protein</fullName>
    </submittedName>
</protein>
<dbReference type="RefSeq" id="WP_093991773.1">
    <property type="nucleotide sequence ID" value="NZ_FXZK01000002.1"/>
</dbReference>
<evidence type="ECO:0000313" key="8">
    <source>
        <dbReference type="Proteomes" id="UP000201613"/>
    </source>
</evidence>
<accession>A0A238LDD2</accession>
<feature type="transmembrane region" description="Helical" evidence="5">
    <location>
        <begin position="165"/>
        <end position="189"/>
    </location>
</feature>
<name>A0A238LDD2_9RHOB</name>
<sequence>MAEPLNIPQLVARAITDPRGAFHQVQGLGLDRASMWQILVLFTLGRVLLIGLFDGGRYLIPLGTTPVLVSPFTYTMVLISGFVVMVFLVHYTGRAMGGKGTFKGSLVVALLLEGLALVLVLLQLLLGLFLPALVGIISLLSLPVMLYCALSYIDELHEFGSMLKALGMIVLAVIGLSLGITMFMSLIGAGSGFTGLEGV</sequence>
<evidence type="ECO:0000256" key="1">
    <source>
        <dbReference type="ARBA" id="ARBA00004141"/>
    </source>
</evidence>
<keyword evidence="4 5" id="KW-0472">Membrane</keyword>
<feature type="domain" description="Yip1" evidence="6">
    <location>
        <begin position="14"/>
        <end position="178"/>
    </location>
</feature>
<keyword evidence="8" id="KW-1185">Reference proteome</keyword>
<evidence type="ECO:0000256" key="5">
    <source>
        <dbReference type="SAM" id="Phobius"/>
    </source>
</evidence>
<dbReference type="EMBL" id="FXZK01000002">
    <property type="protein sequence ID" value="SMY07592.1"/>
    <property type="molecule type" value="Genomic_DNA"/>
</dbReference>
<dbReference type="OrthoDB" id="7872013at2"/>
<feature type="transmembrane region" description="Helical" evidence="5">
    <location>
        <begin position="105"/>
        <end position="126"/>
    </location>
</feature>
<feature type="transmembrane region" description="Helical" evidence="5">
    <location>
        <begin position="132"/>
        <end position="153"/>
    </location>
</feature>
<feature type="transmembrane region" description="Helical" evidence="5">
    <location>
        <begin position="38"/>
        <end position="60"/>
    </location>
</feature>
<proteinExistence type="predicted"/>
<dbReference type="Proteomes" id="UP000201613">
    <property type="component" value="Unassembled WGS sequence"/>
</dbReference>
<evidence type="ECO:0000259" key="6">
    <source>
        <dbReference type="Pfam" id="PF04893"/>
    </source>
</evidence>
<dbReference type="InterPro" id="IPR006977">
    <property type="entry name" value="Yip1_dom"/>
</dbReference>
<evidence type="ECO:0000313" key="7">
    <source>
        <dbReference type="EMBL" id="SMY07592.1"/>
    </source>
</evidence>
<dbReference type="Pfam" id="PF04893">
    <property type="entry name" value="Yip1"/>
    <property type="match status" value="1"/>
</dbReference>
<keyword evidence="3 5" id="KW-1133">Transmembrane helix</keyword>
<evidence type="ECO:0000256" key="4">
    <source>
        <dbReference type="ARBA" id="ARBA00023136"/>
    </source>
</evidence>
<comment type="subcellular location">
    <subcellularLocation>
        <location evidence="1">Membrane</location>
        <topology evidence="1">Multi-pass membrane protein</topology>
    </subcellularLocation>
</comment>
<reference evidence="7 8" key="1">
    <citation type="submission" date="2017-05" db="EMBL/GenBank/DDBJ databases">
        <authorList>
            <person name="Song R."/>
            <person name="Chenine A.L."/>
            <person name="Ruprecht R.M."/>
        </authorList>
    </citation>
    <scope>NUCLEOTIDE SEQUENCE [LARGE SCALE GENOMIC DNA]</scope>
    <source>
        <strain evidence="7 8">CECT 8899</strain>
    </source>
</reference>
<dbReference type="GO" id="GO:0016020">
    <property type="term" value="C:membrane"/>
    <property type="evidence" value="ECO:0007669"/>
    <property type="project" value="UniProtKB-SubCell"/>
</dbReference>
<feature type="transmembrane region" description="Helical" evidence="5">
    <location>
        <begin position="72"/>
        <end position="93"/>
    </location>
</feature>
<evidence type="ECO:0000256" key="3">
    <source>
        <dbReference type="ARBA" id="ARBA00022989"/>
    </source>
</evidence>
<dbReference type="AlphaFoldDB" id="A0A238LDD2"/>
<organism evidence="7 8">
    <name type="scientific">Flavimaricola marinus</name>
    <dbReference type="NCBI Taxonomy" id="1819565"/>
    <lineage>
        <taxon>Bacteria</taxon>
        <taxon>Pseudomonadati</taxon>
        <taxon>Pseudomonadota</taxon>
        <taxon>Alphaproteobacteria</taxon>
        <taxon>Rhodobacterales</taxon>
        <taxon>Paracoccaceae</taxon>
        <taxon>Flavimaricola</taxon>
    </lineage>
</organism>
<keyword evidence="2 5" id="KW-0812">Transmembrane</keyword>
<evidence type="ECO:0000256" key="2">
    <source>
        <dbReference type="ARBA" id="ARBA00022692"/>
    </source>
</evidence>
<gene>
    <name evidence="7" type="ORF">LOM8899_01729</name>
</gene>